<keyword evidence="3" id="KW-1185">Reference proteome</keyword>
<feature type="non-terminal residue" evidence="2">
    <location>
        <position position="69"/>
    </location>
</feature>
<evidence type="ECO:0000256" key="1">
    <source>
        <dbReference type="SAM" id="MobiDB-lite"/>
    </source>
</evidence>
<accession>A0ABR3MP96</accession>
<organism evidence="2 3">
    <name type="scientific">Cirrhinus molitorella</name>
    <name type="common">mud carp</name>
    <dbReference type="NCBI Taxonomy" id="172907"/>
    <lineage>
        <taxon>Eukaryota</taxon>
        <taxon>Metazoa</taxon>
        <taxon>Chordata</taxon>
        <taxon>Craniata</taxon>
        <taxon>Vertebrata</taxon>
        <taxon>Euteleostomi</taxon>
        <taxon>Actinopterygii</taxon>
        <taxon>Neopterygii</taxon>
        <taxon>Teleostei</taxon>
        <taxon>Ostariophysi</taxon>
        <taxon>Cypriniformes</taxon>
        <taxon>Cyprinidae</taxon>
        <taxon>Labeoninae</taxon>
        <taxon>Labeonini</taxon>
        <taxon>Cirrhinus</taxon>
    </lineage>
</organism>
<dbReference type="Proteomes" id="UP001558613">
    <property type="component" value="Unassembled WGS sequence"/>
</dbReference>
<feature type="region of interest" description="Disordered" evidence="1">
    <location>
        <begin position="1"/>
        <end position="27"/>
    </location>
</feature>
<dbReference type="EMBL" id="JAYMGO010000010">
    <property type="protein sequence ID" value="KAL1266450.1"/>
    <property type="molecule type" value="Genomic_DNA"/>
</dbReference>
<gene>
    <name evidence="2" type="ORF">QQF64_002125</name>
</gene>
<name>A0ABR3MP96_9TELE</name>
<evidence type="ECO:0000313" key="2">
    <source>
        <dbReference type="EMBL" id="KAL1266450.1"/>
    </source>
</evidence>
<reference evidence="2 3" key="1">
    <citation type="submission" date="2023-09" db="EMBL/GenBank/DDBJ databases">
        <authorList>
            <person name="Wang M."/>
        </authorList>
    </citation>
    <scope>NUCLEOTIDE SEQUENCE [LARGE SCALE GENOMIC DNA]</scope>
    <source>
        <strain evidence="2">GT-2023</strain>
        <tissue evidence="2">Liver</tissue>
    </source>
</reference>
<evidence type="ECO:0000313" key="3">
    <source>
        <dbReference type="Proteomes" id="UP001558613"/>
    </source>
</evidence>
<proteinExistence type="predicted"/>
<comment type="caution">
    <text evidence="2">The sequence shown here is derived from an EMBL/GenBank/DDBJ whole genome shotgun (WGS) entry which is preliminary data.</text>
</comment>
<sequence length="69" mass="7537">MHSASGQEGESVKPKQLHCTTDGHRIPVLAQSNGGRLRRSSDYADAELRAKPWRSPCQLPPSPLLAQAF</sequence>
<protein>
    <submittedName>
        <fullName evidence="2">Uncharacterized protein</fullName>
    </submittedName>
</protein>